<reference evidence="3" key="1">
    <citation type="journal article" date="2019" name="Int. J. Syst. Evol. Microbiol.">
        <title>The Global Catalogue of Microorganisms (GCM) 10K type strain sequencing project: providing services to taxonomists for standard genome sequencing and annotation.</title>
        <authorList>
            <consortium name="The Broad Institute Genomics Platform"/>
            <consortium name="The Broad Institute Genome Sequencing Center for Infectious Disease"/>
            <person name="Wu L."/>
            <person name="Ma J."/>
        </authorList>
    </citation>
    <scope>NUCLEOTIDE SEQUENCE [LARGE SCALE GENOMIC DNA]</scope>
    <source>
        <strain evidence="3">PCU 266</strain>
    </source>
</reference>
<dbReference type="RefSeq" id="WP_344480206.1">
    <property type="nucleotide sequence ID" value="NZ_BAAASB010000014.1"/>
</dbReference>
<dbReference type="PANTHER" id="PTHR12993:SF11">
    <property type="entry name" value="N-ACETYLGLUCOSAMINYL-PHOSPHATIDYLINOSITOL DE-N-ACETYLASE"/>
    <property type="match status" value="1"/>
</dbReference>
<comment type="caution">
    <text evidence="2">The sequence shown here is derived from an EMBL/GenBank/DDBJ whole genome shotgun (WGS) entry which is preliminary data.</text>
</comment>
<accession>A0ABW0AKY2</accession>
<dbReference type="SUPFAM" id="SSF102588">
    <property type="entry name" value="LmbE-like"/>
    <property type="match status" value="1"/>
</dbReference>
<proteinExistence type="predicted"/>
<dbReference type="InterPro" id="IPR024078">
    <property type="entry name" value="LmbE-like_dom_sf"/>
</dbReference>
<keyword evidence="3" id="KW-1185">Reference proteome</keyword>
<dbReference type="Pfam" id="PF02585">
    <property type="entry name" value="PIG-L"/>
    <property type="match status" value="1"/>
</dbReference>
<evidence type="ECO:0000313" key="3">
    <source>
        <dbReference type="Proteomes" id="UP001596160"/>
    </source>
</evidence>
<dbReference type="Proteomes" id="UP001596160">
    <property type="component" value="Unassembled WGS sequence"/>
</dbReference>
<keyword evidence="1" id="KW-0862">Zinc</keyword>
<protein>
    <submittedName>
        <fullName evidence="2">PIG-L deacetylase family protein</fullName>
    </submittedName>
</protein>
<dbReference type="InterPro" id="IPR003737">
    <property type="entry name" value="GlcNAc_PI_deacetylase-related"/>
</dbReference>
<evidence type="ECO:0000313" key="2">
    <source>
        <dbReference type="EMBL" id="MFC5154121.1"/>
    </source>
</evidence>
<evidence type="ECO:0000256" key="1">
    <source>
        <dbReference type="ARBA" id="ARBA00022833"/>
    </source>
</evidence>
<organism evidence="2 3">
    <name type="scientific">Streptomyces amakusaensis</name>
    <dbReference type="NCBI Taxonomy" id="67271"/>
    <lineage>
        <taxon>Bacteria</taxon>
        <taxon>Bacillati</taxon>
        <taxon>Actinomycetota</taxon>
        <taxon>Actinomycetes</taxon>
        <taxon>Kitasatosporales</taxon>
        <taxon>Streptomycetaceae</taxon>
        <taxon>Streptomyces</taxon>
    </lineage>
</organism>
<dbReference type="EMBL" id="JBHSKP010000013">
    <property type="protein sequence ID" value="MFC5154121.1"/>
    <property type="molecule type" value="Genomic_DNA"/>
</dbReference>
<sequence length="266" mass="28016">MTTPHSPSPLSVLGVFAHPDDESLLAGGVLARHADRGARSAVVTATWAEDSPRAAELADALAVLGAGPPRMLGYGDARNPAAAPGRTRLVDVPLDDAVGRLVAEIRRFRPDIVIGHDALGQMTGHPDHRRTHQVTVLAVEAAALGALHPEAGEPWTVGALYAATHPDSGIGDLGPLLAGVGKSLLTVPDAYITTAVDVTPEVGRKWAAICSHRSQLDRPRPLPALLSRLGEETRTRILGTEFYTRIGLAPAETGPVTSRSDPYLFF</sequence>
<name>A0ABW0AKY2_9ACTN</name>
<gene>
    <name evidence="2" type="ORF">ACFPRH_20510</name>
</gene>
<dbReference type="Gene3D" id="3.40.50.10320">
    <property type="entry name" value="LmbE-like"/>
    <property type="match status" value="1"/>
</dbReference>
<dbReference type="PANTHER" id="PTHR12993">
    <property type="entry name" value="N-ACETYLGLUCOSAMINYL-PHOSPHATIDYLINOSITOL DE-N-ACETYLASE-RELATED"/>
    <property type="match status" value="1"/>
</dbReference>